<organism evidence="4 5">
    <name type="scientific">Tropilaelaps mercedesae</name>
    <dbReference type="NCBI Taxonomy" id="418985"/>
    <lineage>
        <taxon>Eukaryota</taxon>
        <taxon>Metazoa</taxon>
        <taxon>Ecdysozoa</taxon>
        <taxon>Arthropoda</taxon>
        <taxon>Chelicerata</taxon>
        <taxon>Arachnida</taxon>
        <taxon>Acari</taxon>
        <taxon>Parasitiformes</taxon>
        <taxon>Mesostigmata</taxon>
        <taxon>Gamasina</taxon>
        <taxon>Dermanyssoidea</taxon>
        <taxon>Laelapidae</taxon>
        <taxon>Tropilaelaps</taxon>
    </lineage>
</organism>
<sequence length="179" mass="19302">MREKRGGGALVSVGRQKSIEVRKPVKTYPHTVTKTSDSVKFRDSIENGFSSFWLAANAESIAVNVILGRKTDEVKELESNLVSKIGQNARNPLGMLLGAGNQQQQQQQQQQILHQQQQGGGLQGLQSSGGVSRVGQTPSGAAAPPATCQLCLKTKFADGVGHICNYCNVSSFSRVRYIM</sequence>
<dbReference type="PANTHER" id="PTHR12157:SF21">
    <property type="entry name" value="RAB3 INTERACTING MOLECULE, ISOFORM F"/>
    <property type="match status" value="1"/>
</dbReference>
<evidence type="ECO:0000259" key="3">
    <source>
        <dbReference type="Pfam" id="PF22601"/>
    </source>
</evidence>
<gene>
    <name evidence="4" type="ORF">BIW11_10719</name>
</gene>
<feature type="domain" description="RIM zinc finger" evidence="3">
    <location>
        <begin position="148"/>
        <end position="174"/>
    </location>
</feature>
<dbReference type="GO" id="GO:0048788">
    <property type="term" value="C:cytoskeleton of presynaptic active zone"/>
    <property type="evidence" value="ECO:0007669"/>
    <property type="project" value="TreeGrafter"/>
</dbReference>
<evidence type="ECO:0000313" key="4">
    <source>
        <dbReference type="EMBL" id="OQR71886.1"/>
    </source>
</evidence>
<dbReference type="EMBL" id="MNPL01013233">
    <property type="protein sequence ID" value="OQR71886.1"/>
    <property type="molecule type" value="Genomic_DNA"/>
</dbReference>
<feature type="region of interest" description="Disordered" evidence="2">
    <location>
        <begin position="106"/>
        <end position="138"/>
    </location>
</feature>
<dbReference type="InterPro" id="IPR013083">
    <property type="entry name" value="Znf_RING/FYVE/PHD"/>
</dbReference>
<dbReference type="GO" id="GO:0031267">
    <property type="term" value="F:small GTPase binding"/>
    <property type="evidence" value="ECO:0007669"/>
    <property type="project" value="InterPro"/>
</dbReference>
<dbReference type="GO" id="GO:0050806">
    <property type="term" value="P:positive regulation of synaptic transmission"/>
    <property type="evidence" value="ECO:0007669"/>
    <property type="project" value="TreeGrafter"/>
</dbReference>
<accession>A0A1V9XEN3</accession>
<evidence type="ECO:0000313" key="5">
    <source>
        <dbReference type="Proteomes" id="UP000192247"/>
    </source>
</evidence>
<dbReference type="OrthoDB" id="420032at2759"/>
<dbReference type="GO" id="GO:0042734">
    <property type="term" value="C:presynaptic membrane"/>
    <property type="evidence" value="ECO:0007669"/>
    <property type="project" value="TreeGrafter"/>
</dbReference>
<dbReference type="GO" id="GO:0048791">
    <property type="term" value="P:calcium ion-regulated exocytosis of neurotransmitter"/>
    <property type="evidence" value="ECO:0007669"/>
    <property type="project" value="TreeGrafter"/>
</dbReference>
<keyword evidence="1" id="KW-0677">Repeat</keyword>
<dbReference type="InParanoid" id="A0A1V9XEN3"/>
<feature type="compositionally biased region" description="Low complexity" evidence="2">
    <location>
        <begin position="106"/>
        <end position="117"/>
    </location>
</feature>
<dbReference type="InterPro" id="IPR054386">
    <property type="entry name" value="RIM_Znf"/>
</dbReference>
<dbReference type="STRING" id="418985.A0A1V9XEN3"/>
<reference evidence="4 5" key="1">
    <citation type="journal article" date="2017" name="Gigascience">
        <title>Draft genome of the honey bee ectoparasitic mite, Tropilaelaps mercedesae, is shaped by the parasitic life history.</title>
        <authorList>
            <person name="Dong X."/>
            <person name="Armstrong S.D."/>
            <person name="Xia D."/>
            <person name="Makepeace B.L."/>
            <person name="Darby A.C."/>
            <person name="Kadowaki T."/>
        </authorList>
    </citation>
    <scope>NUCLEOTIDE SEQUENCE [LARGE SCALE GENOMIC DNA]</scope>
    <source>
        <strain evidence="4">Wuxi-XJTLU</strain>
    </source>
</reference>
<proteinExistence type="predicted"/>
<dbReference type="Proteomes" id="UP000192247">
    <property type="component" value="Unassembled WGS sequence"/>
</dbReference>
<dbReference type="Pfam" id="PF22601">
    <property type="entry name" value="RIM2a_ZnF"/>
    <property type="match status" value="1"/>
</dbReference>
<protein>
    <recommendedName>
        <fullName evidence="3">RIM zinc finger domain-containing protein</fullName>
    </recommendedName>
</protein>
<dbReference type="PANTHER" id="PTHR12157">
    <property type="entry name" value="REGULATING SYNAPTIC MEMBRANE EXOCYTOSIS PROTEIN"/>
    <property type="match status" value="1"/>
</dbReference>
<name>A0A1V9XEN3_9ACAR</name>
<dbReference type="InterPro" id="IPR039032">
    <property type="entry name" value="Rim-like"/>
</dbReference>
<keyword evidence="5" id="KW-1185">Reference proteome</keyword>
<comment type="caution">
    <text evidence="4">The sequence shown here is derived from an EMBL/GenBank/DDBJ whole genome shotgun (WGS) entry which is preliminary data.</text>
</comment>
<dbReference type="GO" id="GO:0044325">
    <property type="term" value="F:transmembrane transporter binding"/>
    <property type="evidence" value="ECO:0007669"/>
    <property type="project" value="TreeGrafter"/>
</dbReference>
<dbReference type="Gene3D" id="3.30.40.10">
    <property type="entry name" value="Zinc/RING finger domain, C3HC4 (zinc finger)"/>
    <property type="match status" value="1"/>
</dbReference>
<dbReference type="GO" id="GO:0042391">
    <property type="term" value="P:regulation of membrane potential"/>
    <property type="evidence" value="ECO:0007669"/>
    <property type="project" value="TreeGrafter"/>
</dbReference>
<dbReference type="GO" id="GO:0048167">
    <property type="term" value="P:regulation of synaptic plasticity"/>
    <property type="evidence" value="ECO:0007669"/>
    <property type="project" value="TreeGrafter"/>
</dbReference>
<evidence type="ECO:0000256" key="2">
    <source>
        <dbReference type="SAM" id="MobiDB-lite"/>
    </source>
</evidence>
<evidence type="ECO:0000256" key="1">
    <source>
        <dbReference type="ARBA" id="ARBA00022737"/>
    </source>
</evidence>
<dbReference type="AlphaFoldDB" id="A0A1V9XEN3"/>